<name>A0A6C0J8W2_9ZZZZ</name>
<sequence length="135" mass="15826">MKLDLNVVSVISIVSLVISIILLNGRYRCIDPYYIDPLTKKTCIDDVCFDGWHVLHFGLYFLLTAMLPQYFYVWFFGGIAWEMFEFYSGSSYIRMIHCKDLNVNNTLKWWGGRFSDIVINTFGILIAYLLVMEHN</sequence>
<organism evidence="2">
    <name type="scientific">viral metagenome</name>
    <dbReference type="NCBI Taxonomy" id="1070528"/>
    <lineage>
        <taxon>unclassified sequences</taxon>
        <taxon>metagenomes</taxon>
        <taxon>organismal metagenomes</taxon>
    </lineage>
</organism>
<feature type="transmembrane region" description="Helical" evidence="1">
    <location>
        <begin position="6"/>
        <end position="23"/>
    </location>
</feature>
<keyword evidence="1" id="KW-0812">Transmembrane</keyword>
<protein>
    <submittedName>
        <fullName evidence="2">Uncharacterized protein</fullName>
    </submittedName>
</protein>
<feature type="transmembrane region" description="Helical" evidence="1">
    <location>
        <begin position="110"/>
        <end position="131"/>
    </location>
</feature>
<reference evidence="2" key="1">
    <citation type="journal article" date="2020" name="Nature">
        <title>Giant virus diversity and host interactions through global metagenomics.</title>
        <authorList>
            <person name="Schulz F."/>
            <person name="Roux S."/>
            <person name="Paez-Espino D."/>
            <person name="Jungbluth S."/>
            <person name="Walsh D.A."/>
            <person name="Denef V.J."/>
            <person name="McMahon K.D."/>
            <person name="Konstantinidis K.T."/>
            <person name="Eloe-Fadrosh E.A."/>
            <person name="Kyrpides N.C."/>
            <person name="Woyke T."/>
        </authorList>
    </citation>
    <scope>NUCLEOTIDE SEQUENCE</scope>
    <source>
        <strain evidence="2">GVMAG-M-3300025880-56</strain>
    </source>
</reference>
<feature type="transmembrane region" description="Helical" evidence="1">
    <location>
        <begin position="59"/>
        <end position="81"/>
    </location>
</feature>
<keyword evidence="1" id="KW-1133">Transmembrane helix</keyword>
<evidence type="ECO:0000256" key="1">
    <source>
        <dbReference type="SAM" id="Phobius"/>
    </source>
</evidence>
<dbReference type="EMBL" id="MN740353">
    <property type="protein sequence ID" value="QHU02082.1"/>
    <property type="molecule type" value="Genomic_DNA"/>
</dbReference>
<accession>A0A6C0J8W2</accession>
<keyword evidence="1" id="KW-0472">Membrane</keyword>
<evidence type="ECO:0000313" key="2">
    <source>
        <dbReference type="EMBL" id="QHU02082.1"/>
    </source>
</evidence>
<dbReference type="AlphaFoldDB" id="A0A6C0J8W2"/>
<proteinExistence type="predicted"/>